<dbReference type="OrthoDB" id="7841836at2759"/>
<gene>
    <name evidence="3" type="primary">LOC111602378</name>
</gene>
<keyword evidence="2" id="KW-1185">Reference proteome</keyword>
<evidence type="ECO:0000313" key="2">
    <source>
        <dbReference type="Proteomes" id="UP000504633"/>
    </source>
</evidence>
<dbReference type="Proteomes" id="UP000504633">
    <property type="component" value="Unplaced"/>
</dbReference>
<accession>A0A6J1MDT9</accession>
<proteinExistence type="predicted"/>
<dbReference type="OMA" id="IEIVCFY"/>
<reference evidence="3" key="1">
    <citation type="submission" date="2025-08" db="UniProtKB">
        <authorList>
            <consortium name="RefSeq"/>
        </authorList>
    </citation>
    <scope>IDENTIFICATION</scope>
    <source>
        <strain evidence="3">15085-1641.00</strain>
        <tissue evidence="3">Whole body</tissue>
    </source>
</reference>
<dbReference type="KEGG" id="dhe:111602378"/>
<dbReference type="AlphaFoldDB" id="A0A6J1MDT9"/>
<evidence type="ECO:0000256" key="1">
    <source>
        <dbReference type="SAM" id="Phobius"/>
    </source>
</evidence>
<dbReference type="RefSeq" id="XP_023175162.1">
    <property type="nucleotide sequence ID" value="XM_023319394.2"/>
</dbReference>
<sequence length="88" mass="10118">MVLGPIELICYYVVQPIIDFLDKLLISGHYIAFYIGISVFGVLLGIVMGIVSVIWYKYVNREEPKKIHKIPLVKDEGQLKAHDMQKQQ</sequence>
<evidence type="ECO:0000313" key="3">
    <source>
        <dbReference type="RefSeq" id="XP_023175162.1"/>
    </source>
</evidence>
<protein>
    <submittedName>
        <fullName evidence="3">Uncharacterized protein LOC111602378</fullName>
    </submittedName>
</protein>
<keyword evidence="1" id="KW-0812">Transmembrane</keyword>
<keyword evidence="1" id="KW-0472">Membrane</keyword>
<feature type="transmembrane region" description="Helical" evidence="1">
    <location>
        <begin position="31"/>
        <end position="56"/>
    </location>
</feature>
<keyword evidence="1" id="KW-1133">Transmembrane helix</keyword>
<name>A0A6J1MDT9_DROHY</name>
<dbReference type="GeneID" id="111602378"/>
<organism evidence="2 3">
    <name type="scientific">Drosophila hydei</name>
    <name type="common">Fruit fly</name>
    <dbReference type="NCBI Taxonomy" id="7224"/>
    <lineage>
        <taxon>Eukaryota</taxon>
        <taxon>Metazoa</taxon>
        <taxon>Ecdysozoa</taxon>
        <taxon>Arthropoda</taxon>
        <taxon>Hexapoda</taxon>
        <taxon>Insecta</taxon>
        <taxon>Pterygota</taxon>
        <taxon>Neoptera</taxon>
        <taxon>Endopterygota</taxon>
        <taxon>Diptera</taxon>
        <taxon>Brachycera</taxon>
        <taxon>Muscomorpha</taxon>
        <taxon>Ephydroidea</taxon>
        <taxon>Drosophilidae</taxon>
        <taxon>Drosophila</taxon>
    </lineage>
</organism>